<evidence type="ECO:0000313" key="3">
    <source>
        <dbReference type="Proteomes" id="UP000196317"/>
    </source>
</evidence>
<evidence type="ECO:0008006" key="4">
    <source>
        <dbReference type="Google" id="ProtNLM"/>
    </source>
</evidence>
<name>A0A1Y5MM09_9BACT</name>
<gene>
    <name evidence="2" type="ORF">B9N65_10505</name>
</gene>
<sequence length="284" mass="31504">MKRSLLLASLLTTLALASDPITIDSLYKQQVGLRSVTNLSLLSSGNPNVYTSTPNLVINGDPVVWDDTKQLTLTQTLMYALTSKLDVLTSFSGSYKRSEYMDYFTLEPKSESKTQFDSVWLGVNYRGDRIGELVPMLTLQTALYQRESALRQSKNFSFKSYSIKGSLKGYSDPVIYSIYTGFGYNADRKFDFAKLNYGNTVFFGGDLSIVLSPKITLDLGIEQRFQTANKINDRKTTNLRSIPTYSVGSTYSFSNDTSISISASMGGSSAAPDSIFGISIWQKF</sequence>
<dbReference type="AlphaFoldDB" id="A0A1Y5MM09"/>
<dbReference type="Proteomes" id="UP000196317">
    <property type="component" value="Unassembled WGS sequence"/>
</dbReference>
<keyword evidence="1" id="KW-0732">Signal</keyword>
<feature type="chain" id="PRO_5011001711" description="HmcD domain-containing protein" evidence="1">
    <location>
        <begin position="18"/>
        <end position="284"/>
    </location>
</feature>
<comment type="caution">
    <text evidence="2">The sequence shown here is derived from an EMBL/GenBank/DDBJ whole genome shotgun (WGS) entry which is preliminary data.</text>
</comment>
<evidence type="ECO:0000313" key="2">
    <source>
        <dbReference type="EMBL" id="OUT06745.1"/>
    </source>
</evidence>
<feature type="signal peptide" evidence="1">
    <location>
        <begin position="1"/>
        <end position="17"/>
    </location>
</feature>
<evidence type="ECO:0000256" key="1">
    <source>
        <dbReference type="SAM" id="SignalP"/>
    </source>
</evidence>
<reference evidence="2 3" key="1">
    <citation type="submission" date="2017-04" db="EMBL/GenBank/DDBJ databases">
        <title>Complete genome of Campylobacter concisus ATCC 33237T and draft genomes for an additional eight well characterized C. concisus strains.</title>
        <authorList>
            <person name="Cornelius A.J."/>
            <person name="Miller W.G."/>
            <person name="Lastovica A.J."/>
            <person name="On S.L."/>
            <person name="French N.P."/>
            <person name="Vandenberg O."/>
            <person name="Biggs P.J."/>
        </authorList>
    </citation>
    <scope>NUCLEOTIDE SEQUENCE [LARGE SCALE GENOMIC DNA]</scope>
    <source>
        <strain evidence="2 3">CCUG 19995</strain>
    </source>
</reference>
<accession>A0A1Y5MM09</accession>
<dbReference type="OMA" id="IGFDNLW"/>
<proteinExistence type="predicted"/>
<dbReference type="EMBL" id="NDYN01000014">
    <property type="protein sequence ID" value="OUT06745.1"/>
    <property type="molecule type" value="Genomic_DNA"/>
</dbReference>
<protein>
    <recommendedName>
        <fullName evidence="4">HmcD domain-containing protein</fullName>
    </recommendedName>
</protein>
<organism evidence="2 3">
    <name type="scientific">Campylobacter concisus</name>
    <dbReference type="NCBI Taxonomy" id="199"/>
    <lineage>
        <taxon>Bacteria</taxon>
        <taxon>Pseudomonadati</taxon>
        <taxon>Campylobacterota</taxon>
        <taxon>Epsilonproteobacteria</taxon>
        <taxon>Campylobacterales</taxon>
        <taxon>Campylobacteraceae</taxon>
        <taxon>Campylobacter</taxon>
    </lineage>
</organism>
<dbReference type="RefSeq" id="WP_012000879.1">
    <property type="nucleotide sequence ID" value="NZ_CABPUA010000012.1"/>
</dbReference>